<dbReference type="RefSeq" id="WP_060150061.1">
    <property type="nucleotide sequence ID" value="NZ_LPGD01000097.1"/>
</dbReference>
<proteinExistence type="predicted"/>
<evidence type="ECO:0000313" key="2">
    <source>
        <dbReference type="Proteomes" id="UP000068603"/>
    </source>
</evidence>
<accession>A0A106P6S7</accession>
<dbReference type="Pfam" id="PF09950">
    <property type="entry name" value="Major_capside"/>
    <property type="match status" value="1"/>
</dbReference>
<dbReference type="Proteomes" id="UP000068603">
    <property type="component" value="Unassembled WGS sequence"/>
</dbReference>
<dbReference type="InterPro" id="IPR020049">
    <property type="entry name" value="Major_capsid-like"/>
</dbReference>
<name>A0A106P6S7_9BURK</name>
<organism evidence="1">
    <name type="scientific">Burkholderia stagnalis</name>
    <dbReference type="NCBI Taxonomy" id="1503054"/>
    <lineage>
        <taxon>Bacteria</taxon>
        <taxon>Pseudomonadati</taxon>
        <taxon>Pseudomonadota</taxon>
        <taxon>Betaproteobacteria</taxon>
        <taxon>Burkholderiales</taxon>
        <taxon>Burkholderiaceae</taxon>
        <taxon>Burkholderia</taxon>
        <taxon>Burkholderia cepacia complex</taxon>
    </lineage>
</organism>
<dbReference type="PIRSF" id="PIRSF029202">
    <property type="entry name" value="UCP029202"/>
    <property type="match status" value="1"/>
</dbReference>
<comment type="caution">
    <text evidence="1">The sequence shown here is derived from an EMBL/GenBank/DDBJ whole genome shotgun (WGS) entry which is preliminary data.</text>
</comment>
<dbReference type="AlphaFoldDB" id="A0A106P6S7"/>
<evidence type="ECO:0008006" key="3">
    <source>
        <dbReference type="Google" id="ProtNLM"/>
    </source>
</evidence>
<gene>
    <name evidence="1" type="ORF">WT44_13755</name>
</gene>
<reference evidence="1 2" key="1">
    <citation type="submission" date="2015-11" db="EMBL/GenBank/DDBJ databases">
        <title>Expanding the genomic diversity of Burkholderia species for the development of highly accurate diagnostics.</title>
        <authorList>
            <person name="Sahl J."/>
            <person name="Keim P."/>
            <person name="Wagner D."/>
        </authorList>
    </citation>
    <scope>NUCLEOTIDE SEQUENCE [LARGE SCALE GENOMIC DNA]</scope>
    <source>
        <strain evidence="1 2">MSMB1960WGS</strain>
    </source>
</reference>
<protein>
    <recommendedName>
        <fullName evidence="3">DUF2184 domain-containing protein</fullName>
    </recommendedName>
</protein>
<sequence>MNRRKMILDGLRRLPALAIDSEPGLAFLTSQLEYYEAQVYEKKREPLDYEALIPISTEAGPHVTGITYRMKDFVGRGKRHSGQGGDIPRVDVFYGEKSVPVVGSAIGYAYTFAELRTAAALQQSLDGDRQETAMKAWRSHMNEVGLYGEEELTGLFNCPAVPQSSAGVNLLTATPAQALKFVNDQITHVWTTTKRNSVVDTVVMPGTVLAHLSSTPRSDNSDTTILEYIRQNNISKTERNIEITFRAAADLETAGKGKTSRMMFYEKSRENIVFHIPMPLMFHTPEQRGLEMLVNGEYRYSGVEFRYPKTAFYVDDVMG</sequence>
<evidence type="ECO:0000313" key="1">
    <source>
        <dbReference type="EMBL" id="KWA62689.1"/>
    </source>
</evidence>
<dbReference type="EMBL" id="LPHB01000040">
    <property type="protein sequence ID" value="KWA62689.1"/>
    <property type="molecule type" value="Genomic_DNA"/>
</dbReference>